<evidence type="ECO:0000256" key="3">
    <source>
        <dbReference type="ARBA" id="ARBA00022723"/>
    </source>
</evidence>
<proteinExistence type="inferred from homology"/>
<organism evidence="12 13">
    <name type="scientific">Perilla frutescens var. hirtella</name>
    <name type="common">Perilla citriodora</name>
    <name type="synonym">Perilla setoyensis</name>
    <dbReference type="NCBI Taxonomy" id="608512"/>
    <lineage>
        <taxon>Eukaryota</taxon>
        <taxon>Viridiplantae</taxon>
        <taxon>Streptophyta</taxon>
        <taxon>Embryophyta</taxon>
        <taxon>Tracheophyta</taxon>
        <taxon>Spermatophyta</taxon>
        <taxon>Magnoliopsida</taxon>
        <taxon>eudicotyledons</taxon>
        <taxon>Gunneridae</taxon>
        <taxon>Pentapetalae</taxon>
        <taxon>asterids</taxon>
        <taxon>lamiids</taxon>
        <taxon>Lamiales</taxon>
        <taxon>Lamiaceae</taxon>
        <taxon>Nepetoideae</taxon>
        <taxon>Elsholtzieae</taxon>
        <taxon>Perilla</taxon>
    </lineage>
</organism>
<evidence type="ECO:0000256" key="8">
    <source>
        <dbReference type="PROSITE-ProRule" id="PRU00175"/>
    </source>
</evidence>
<keyword evidence="9" id="KW-1133">Transmembrane helix</keyword>
<feature type="signal peptide" evidence="10">
    <location>
        <begin position="1"/>
        <end position="18"/>
    </location>
</feature>
<dbReference type="Proteomes" id="UP001190926">
    <property type="component" value="Unassembled WGS sequence"/>
</dbReference>
<evidence type="ECO:0000256" key="9">
    <source>
        <dbReference type="SAM" id="Phobius"/>
    </source>
</evidence>
<dbReference type="SMART" id="SM00184">
    <property type="entry name" value="RING"/>
    <property type="match status" value="1"/>
</dbReference>
<evidence type="ECO:0000313" key="12">
    <source>
        <dbReference type="EMBL" id="KAH6833664.1"/>
    </source>
</evidence>
<dbReference type="Pfam" id="PF13639">
    <property type="entry name" value="zf-RING_2"/>
    <property type="match status" value="1"/>
</dbReference>
<comment type="caution">
    <text evidence="12">The sequence shown here is derived from an EMBL/GenBank/DDBJ whole genome shotgun (WGS) entry which is preliminary data.</text>
</comment>
<dbReference type="InterPro" id="IPR001841">
    <property type="entry name" value="Znf_RING"/>
</dbReference>
<sequence>VYLPSIWLLISFLNPVEATTDVDDGDYEDTEMKRRHRRAMVIILGYTVMTMCFFICIYLRNQICRQRNETAEAPVQPNEHSITTATRKLDIRVIESFPEIIFPPTDAKFHFTDCHICLEEFKQGESLVGLPTCGHAYHKECIHRWMATRNSCCPDCRHDYGFV</sequence>
<feature type="transmembrane region" description="Helical" evidence="9">
    <location>
        <begin position="42"/>
        <end position="59"/>
    </location>
</feature>
<dbReference type="GO" id="GO:0008270">
    <property type="term" value="F:zinc ion binding"/>
    <property type="evidence" value="ECO:0007669"/>
    <property type="project" value="UniProtKB-KW"/>
</dbReference>
<gene>
    <name evidence="12" type="ORF">C2S53_020949</name>
</gene>
<keyword evidence="6" id="KW-0862">Zinc</keyword>
<keyword evidence="3" id="KW-0479">Metal-binding</keyword>
<feature type="non-terminal residue" evidence="12">
    <location>
        <position position="1"/>
    </location>
</feature>
<comment type="catalytic activity">
    <reaction evidence="1">
        <text>S-ubiquitinyl-[E2 ubiquitin-conjugating enzyme]-L-cysteine + [acceptor protein]-L-lysine = [E2 ubiquitin-conjugating enzyme]-L-cysteine + N(6)-ubiquitinyl-[acceptor protein]-L-lysine.</text>
        <dbReference type="EC" id="2.3.2.27"/>
    </reaction>
</comment>
<dbReference type="SUPFAM" id="SSF57850">
    <property type="entry name" value="RING/U-box"/>
    <property type="match status" value="1"/>
</dbReference>
<dbReference type="PROSITE" id="PS50089">
    <property type="entry name" value="ZF_RING_2"/>
    <property type="match status" value="1"/>
</dbReference>
<evidence type="ECO:0000313" key="13">
    <source>
        <dbReference type="Proteomes" id="UP001190926"/>
    </source>
</evidence>
<dbReference type="PANTHER" id="PTHR14155:SF627">
    <property type="entry name" value="OS06G0192800 PROTEIN"/>
    <property type="match status" value="1"/>
</dbReference>
<evidence type="ECO:0000256" key="6">
    <source>
        <dbReference type="ARBA" id="ARBA00022833"/>
    </source>
</evidence>
<evidence type="ECO:0000256" key="2">
    <source>
        <dbReference type="ARBA" id="ARBA00012483"/>
    </source>
</evidence>
<feature type="domain" description="RING-type" evidence="11">
    <location>
        <begin position="114"/>
        <end position="157"/>
    </location>
</feature>
<dbReference type="PANTHER" id="PTHR14155">
    <property type="entry name" value="RING FINGER DOMAIN-CONTAINING"/>
    <property type="match status" value="1"/>
</dbReference>
<dbReference type="EC" id="2.3.2.27" evidence="2"/>
<keyword evidence="4 8" id="KW-0863">Zinc-finger</keyword>
<keyword evidence="10" id="KW-0732">Signal</keyword>
<dbReference type="InterPro" id="IPR013083">
    <property type="entry name" value="Znf_RING/FYVE/PHD"/>
</dbReference>
<dbReference type="AlphaFoldDB" id="A0AAD4PB10"/>
<evidence type="ECO:0000256" key="4">
    <source>
        <dbReference type="ARBA" id="ARBA00022771"/>
    </source>
</evidence>
<evidence type="ECO:0000256" key="5">
    <source>
        <dbReference type="ARBA" id="ARBA00022786"/>
    </source>
</evidence>
<comment type="similarity">
    <text evidence="7">Belongs to the RING-type zinc finger family. ATL subfamily.</text>
</comment>
<accession>A0AAD4PB10</accession>
<keyword evidence="9" id="KW-0812">Transmembrane</keyword>
<evidence type="ECO:0000256" key="7">
    <source>
        <dbReference type="ARBA" id="ARBA00024209"/>
    </source>
</evidence>
<protein>
    <recommendedName>
        <fullName evidence="2">RING-type E3 ubiquitin transferase</fullName>
        <ecNumber evidence="2">2.3.2.27</ecNumber>
    </recommendedName>
</protein>
<keyword evidence="5" id="KW-0833">Ubl conjugation pathway</keyword>
<reference evidence="12 13" key="1">
    <citation type="journal article" date="2021" name="Nat. Commun.">
        <title>Incipient diploidization of the medicinal plant Perilla within 10,000 years.</title>
        <authorList>
            <person name="Zhang Y."/>
            <person name="Shen Q."/>
            <person name="Leng L."/>
            <person name="Zhang D."/>
            <person name="Chen S."/>
            <person name="Shi Y."/>
            <person name="Ning Z."/>
            <person name="Chen S."/>
        </authorList>
    </citation>
    <scope>NUCLEOTIDE SEQUENCE [LARGE SCALE GENOMIC DNA]</scope>
    <source>
        <strain evidence="13">cv. PC099</strain>
    </source>
</reference>
<evidence type="ECO:0000256" key="1">
    <source>
        <dbReference type="ARBA" id="ARBA00000900"/>
    </source>
</evidence>
<keyword evidence="13" id="KW-1185">Reference proteome</keyword>
<evidence type="ECO:0000259" key="11">
    <source>
        <dbReference type="PROSITE" id="PS50089"/>
    </source>
</evidence>
<feature type="chain" id="PRO_5042091939" description="RING-type E3 ubiquitin transferase" evidence="10">
    <location>
        <begin position="19"/>
        <end position="163"/>
    </location>
</feature>
<dbReference type="GO" id="GO:0061630">
    <property type="term" value="F:ubiquitin protein ligase activity"/>
    <property type="evidence" value="ECO:0007669"/>
    <property type="project" value="UniProtKB-EC"/>
</dbReference>
<keyword evidence="9" id="KW-0472">Membrane</keyword>
<name>A0AAD4PB10_PERFH</name>
<evidence type="ECO:0000256" key="10">
    <source>
        <dbReference type="SAM" id="SignalP"/>
    </source>
</evidence>
<dbReference type="Gene3D" id="3.30.40.10">
    <property type="entry name" value="Zinc/RING finger domain, C3HC4 (zinc finger)"/>
    <property type="match status" value="1"/>
</dbReference>
<dbReference type="EMBL" id="SDAM02000057">
    <property type="protein sequence ID" value="KAH6833664.1"/>
    <property type="molecule type" value="Genomic_DNA"/>
</dbReference>
<dbReference type="InterPro" id="IPR053238">
    <property type="entry name" value="RING-H2_zinc_finger"/>
</dbReference>